<feature type="compositionally biased region" description="Low complexity" evidence="1">
    <location>
        <begin position="585"/>
        <end position="597"/>
    </location>
</feature>
<feature type="region of interest" description="Disordered" evidence="1">
    <location>
        <begin position="534"/>
        <end position="614"/>
    </location>
</feature>
<dbReference type="EMBL" id="CP016252">
    <property type="protein sequence ID" value="ANQ11125.1"/>
    <property type="molecule type" value="Genomic_DNA"/>
</dbReference>
<evidence type="ECO:0000313" key="2">
    <source>
        <dbReference type="EMBL" id="ANQ11125.1"/>
    </source>
</evidence>
<dbReference type="InterPro" id="IPR008780">
    <property type="entry name" value="Plasmodium_Vir"/>
</dbReference>
<keyword evidence="3" id="KW-1185">Reference proteome</keyword>
<dbReference type="GeneID" id="30911902"/>
<dbReference type="OrthoDB" id="10620003at2759"/>
<dbReference type="AlphaFoldDB" id="A0A1B1E802"/>
<reference evidence="3" key="1">
    <citation type="submission" date="2016-06" db="EMBL/GenBank/DDBJ databases">
        <title>First high quality genome sequence of Plasmodium coatneyi using continuous long reads from single molecule, real-time sequencing.</title>
        <authorList>
            <person name="Chien J.-T."/>
            <person name="Pakala S.B."/>
            <person name="Geraldo J.A."/>
            <person name="Lapp S.A."/>
            <person name="Barnwell J.W."/>
            <person name="Kissinger J.C."/>
            <person name="Galinski M.R."/>
            <person name="Humphrey J.C."/>
        </authorList>
    </citation>
    <scope>NUCLEOTIDE SEQUENCE [LARGE SCALE GENOMIC DNA]</scope>
    <source>
        <strain evidence="3">Hackeri</strain>
    </source>
</reference>
<proteinExistence type="predicted"/>
<accession>A0A1B1E802</accession>
<dbReference type="RefSeq" id="XP_019917820.1">
    <property type="nucleotide sequence ID" value="XM_020061948.1"/>
</dbReference>
<dbReference type="Proteomes" id="UP000092716">
    <property type="component" value="Chromosome 14"/>
</dbReference>
<protein>
    <submittedName>
        <fullName evidence="2">Kir protein</fullName>
    </submittedName>
</protein>
<feature type="compositionally biased region" description="Low complexity" evidence="1">
    <location>
        <begin position="549"/>
        <end position="564"/>
    </location>
</feature>
<dbReference type="Pfam" id="PF05795">
    <property type="entry name" value="Plasmodium_Vir"/>
    <property type="match status" value="2"/>
</dbReference>
<sequence length="614" mass="69947">MAPQTQLQSLEEIRDETPSVKKYDEFEDESNGCTKYGSMYNKEEIVQKLKRTVGKTYGINDNDTIGAIADAHCYACNEGEKAKTGEYYDYCHFLYFWIGEKIKEHLNDHELRNVMQTLYGNLSSESCNNGCKNLYPDMSTSIFDQRKKVFDFSYNYYTLKKSSEDNMEVCSPECGTYLQSVKSAYSSEKSSCVDATADPYCNELTAEYKNYFDGSGKPKLTCTTSPENEEESESCPAELEQVFSDAVPTYEDGKSLTEEHFKKLPSKILYQKFEDNSRQVHCDSSDVAGVTAALQSTLSGKGVEFSDTDVKKIFHAWCYVTGTVKKKCASLYQDRFKFFYLWFGEMIFKKKERIYSFDELMDEIKDGLNKMGGEGGDKCGPLCKGDVNDKTTFNRRKLAYEYYTIYKHIKEHWNEHQYKCDKAYSTYLKETYEAWDAVRQQCSGKKDKGYCDEFNENYKEHNGQELSKLECTVEHRIDTARTKTHEGFPVEGGGPATIGPIVSSALGIGGGLASIALLLYKYDLLPPGIKNTFFGGRSRNSNKRRNRRSTNSNFSTFTENDSTTQYSTEASTLGSMEEDNSTIYNGKRPPRGGNNNNNRRRGHENGKNISYQNM</sequence>
<evidence type="ECO:0000313" key="3">
    <source>
        <dbReference type="Proteomes" id="UP000092716"/>
    </source>
</evidence>
<evidence type="ECO:0000256" key="1">
    <source>
        <dbReference type="SAM" id="MobiDB-lite"/>
    </source>
</evidence>
<dbReference type="KEGG" id="pcot:PCOAH_00051680"/>
<dbReference type="VEuPathDB" id="PlasmoDB:PCOAH_00051680"/>
<feature type="compositionally biased region" description="Polar residues" evidence="1">
    <location>
        <begin position="565"/>
        <end position="574"/>
    </location>
</feature>
<gene>
    <name evidence="2" type="ORF">PCOAH_00051680</name>
</gene>
<organism evidence="2 3">
    <name type="scientific">Plasmodium coatneyi</name>
    <dbReference type="NCBI Taxonomy" id="208452"/>
    <lineage>
        <taxon>Eukaryota</taxon>
        <taxon>Sar</taxon>
        <taxon>Alveolata</taxon>
        <taxon>Apicomplexa</taxon>
        <taxon>Aconoidasida</taxon>
        <taxon>Haemosporida</taxon>
        <taxon>Plasmodiidae</taxon>
        <taxon>Plasmodium</taxon>
    </lineage>
</organism>
<name>A0A1B1E802_9APIC</name>